<dbReference type="AlphaFoldDB" id="A0A059NXF7"/>
<feature type="region of interest" description="Disordered" evidence="2">
    <location>
        <begin position="26"/>
        <end position="63"/>
    </location>
</feature>
<dbReference type="InterPro" id="IPR029050">
    <property type="entry name" value="Immunoprotect_excell_Ig-like"/>
</dbReference>
<accession>A0A059NXF7</accession>
<dbReference type="RefSeq" id="WP_051744056.1">
    <property type="nucleotide sequence ID" value="NZ_CCDH010000001.1"/>
</dbReference>
<feature type="signal peptide" evidence="3">
    <location>
        <begin position="1"/>
        <end position="21"/>
    </location>
</feature>
<name>A0A059NXF7_9BACI</name>
<dbReference type="EMBL" id="CCDI010000001">
    <property type="protein sequence ID" value="CDQ23423.1"/>
    <property type="molecule type" value="Genomic_DNA"/>
</dbReference>
<evidence type="ECO:0000313" key="5">
    <source>
        <dbReference type="Proteomes" id="UP000028868"/>
    </source>
</evidence>
<reference evidence="4 5" key="2">
    <citation type="submission" date="2014-05" db="EMBL/GenBank/DDBJ databases">
        <title>Draft genome sequence of Halobacillus karajensis HK-03.</title>
        <authorList>
            <person name="Khelaifia S."/>
            <person name="Croce O."/>
            <person name="Lagier J.C."/>
            <person name="Raoult D."/>
        </authorList>
    </citation>
    <scope>NUCLEOTIDE SEQUENCE [LARGE SCALE GENOMIC DNA]</scope>
    <source>
        <strain evidence="4 5">HD-03</strain>
    </source>
</reference>
<evidence type="ECO:0008006" key="6">
    <source>
        <dbReference type="Google" id="ProtNLM"/>
    </source>
</evidence>
<organism evidence="4 5">
    <name type="scientific">Halobacillus karajensis</name>
    <dbReference type="NCBI Taxonomy" id="195088"/>
    <lineage>
        <taxon>Bacteria</taxon>
        <taxon>Bacillati</taxon>
        <taxon>Bacillota</taxon>
        <taxon>Bacilli</taxon>
        <taxon>Bacillales</taxon>
        <taxon>Bacillaceae</taxon>
        <taxon>Halobacillus</taxon>
    </lineage>
</organism>
<comment type="caution">
    <text evidence="4">The sequence shown here is derived from an EMBL/GenBank/DDBJ whole genome shotgun (WGS) entry which is preliminary data.</text>
</comment>
<reference evidence="5" key="1">
    <citation type="submission" date="2014-03" db="EMBL/GenBank/DDBJ databases">
        <authorList>
            <person name="Urmite Genomes U."/>
        </authorList>
    </citation>
    <scope>NUCLEOTIDE SEQUENCE [LARGE SCALE GENOMIC DNA]</scope>
    <source>
        <strain evidence="5">HD-03</strain>
    </source>
</reference>
<dbReference type="PROSITE" id="PS51257">
    <property type="entry name" value="PROKAR_LIPOPROTEIN"/>
    <property type="match status" value="1"/>
</dbReference>
<keyword evidence="1 3" id="KW-0732">Signal</keyword>
<feature type="chain" id="PRO_5038893090" description="DUF4352 domain-containing protein" evidence="3">
    <location>
        <begin position="22"/>
        <end position="211"/>
    </location>
</feature>
<gene>
    <name evidence="4" type="ORF">BN983_01650</name>
</gene>
<evidence type="ECO:0000256" key="3">
    <source>
        <dbReference type="SAM" id="SignalP"/>
    </source>
</evidence>
<evidence type="ECO:0000256" key="2">
    <source>
        <dbReference type="SAM" id="MobiDB-lite"/>
    </source>
</evidence>
<dbReference type="Gene3D" id="2.60.40.1240">
    <property type="match status" value="1"/>
</dbReference>
<feature type="compositionally biased region" description="Basic and acidic residues" evidence="2">
    <location>
        <begin position="52"/>
        <end position="61"/>
    </location>
</feature>
<keyword evidence="5" id="KW-1185">Reference proteome</keyword>
<feature type="compositionally biased region" description="Basic and acidic residues" evidence="2">
    <location>
        <begin position="26"/>
        <end position="43"/>
    </location>
</feature>
<evidence type="ECO:0000313" key="4">
    <source>
        <dbReference type="EMBL" id="CDQ23423.1"/>
    </source>
</evidence>
<dbReference type="Proteomes" id="UP000028868">
    <property type="component" value="Unassembled WGS sequence"/>
</dbReference>
<sequence>MKKIYPILAICIAVLFLAACAGNEGKEELDANDNEKAEAKVDESDTEQASAAEKDGGDSAKEGNVWTYYEEADAKDTFEDVTFNIQKVAVSDEAPMMDDNGEEVTSSAVGVKMQVENESDSKLYSTYPDQMTLVTSTGEQVEADMWVSDDLGGEIHEGVIKEGQIIFYLERGHAADIEWVKLTWSSSYEDPDGNYENDKYHDHEVKIDLKN</sequence>
<protein>
    <recommendedName>
        <fullName evidence="6">DUF4352 domain-containing protein</fullName>
    </recommendedName>
</protein>
<evidence type="ECO:0000256" key="1">
    <source>
        <dbReference type="ARBA" id="ARBA00022729"/>
    </source>
</evidence>
<proteinExistence type="predicted"/>